<dbReference type="RefSeq" id="WP_378245549.1">
    <property type="nucleotide sequence ID" value="NZ_JBHRWK010000084.1"/>
</dbReference>
<evidence type="ECO:0000313" key="3">
    <source>
        <dbReference type="Proteomes" id="UP001595645"/>
    </source>
</evidence>
<comment type="caution">
    <text evidence="2">The sequence shown here is derived from an EMBL/GenBank/DDBJ whole genome shotgun (WGS) entry which is preliminary data.</text>
</comment>
<feature type="transmembrane region" description="Helical" evidence="1">
    <location>
        <begin position="78"/>
        <end position="97"/>
    </location>
</feature>
<evidence type="ECO:0008006" key="4">
    <source>
        <dbReference type="Google" id="ProtNLM"/>
    </source>
</evidence>
<accession>A0ABV7PB03</accession>
<proteinExistence type="predicted"/>
<evidence type="ECO:0000256" key="1">
    <source>
        <dbReference type="SAM" id="Phobius"/>
    </source>
</evidence>
<feature type="transmembrane region" description="Helical" evidence="1">
    <location>
        <begin position="47"/>
        <end position="66"/>
    </location>
</feature>
<sequence>MSLALLIPGVSAGWWALAVAVTMTAFAAAIARSIITAARRGTGKWSSLTLVLVLLVIAGFEVRAGVELVRHSDVTDGLQTLCYLMVANLGVGIARAWQLMNMRSIGLLSSLFSLAHADKGAEEETHSPRK</sequence>
<gene>
    <name evidence="2" type="ORF">ACFOSH_38030</name>
</gene>
<organism evidence="2 3">
    <name type="scientific">Amycolatopsis speibonae</name>
    <dbReference type="NCBI Taxonomy" id="1450224"/>
    <lineage>
        <taxon>Bacteria</taxon>
        <taxon>Bacillati</taxon>
        <taxon>Actinomycetota</taxon>
        <taxon>Actinomycetes</taxon>
        <taxon>Pseudonocardiales</taxon>
        <taxon>Pseudonocardiaceae</taxon>
        <taxon>Amycolatopsis</taxon>
    </lineage>
</organism>
<keyword evidence="1" id="KW-1133">Transmembrane helix</keyword>
<feature type="transmembrane region" description="Helical" evidence="1">
    <location>
        <begin position="12"/>
        <end position="35"/>
    </location>
</feature>
<evidence type="ECO:0000313" key="2">
    <source>
        <dbReference type="EMBL" id="MFC3455268.1"/>
    </source>
</evidence>
<keyword evidence="1" id="KW-0472">Membrane</keyword>
<keyword evidence="3" id="KW-1185">Reference proteome</keyword>
<keyword evidence="1" id="KW-0812">Transmembrane</keyword>
<dbReference type="Proteomes" id="UP001595645">
    <property type="component" value="Unassembled WGS sequence"/>
</dbReference>
<name>A0ABV7PB03_9PSEU</name>
<reference evidence="3" key="1">
    <citation type="journal article" date="2019" name="Int. J. Syst. Evol. Microbiol.">
        <title>The Global Catalogue of Microorganisms (GCM) 10K type strain sequencing project: providing services to taxonomists for standard genome sequencing and annotation.</title>
        <authorList>
            <consortium name="The Broad Institute Genomics Platform"/>
            <consortium name="The Broad Institute Genome Sequencing Center for Infectious Disease"/>
            <person name="Wu L."/>
            <person name="Ma J."/>
        </authorList>
    </citation>
    <scope>NUCLEOTIDE SEQUENCE [LARGE SCALE GENOMIC DNA]</scope>
    <source>
        <strain evidence="3">CGMCC 4.7676</strain>
    </source>
</reference>
<dbReference type="EMBL" id="JBHRWK010000084">
    <property type="protein sequence ID" value="MFC3455268.1"/>
    <property type="molecule type" value="Genomic_DNA"/>
</dbReference>
<protein>
    <recommendedName>
        <fullName evidence="4">Holin</fullName>
    </recommendedName>
</protein>